<dbReference type="Proteomes" id="UP000286415">
    <property type="component" value="Unassembled WGS sequence"/>
</dbReference>
<sequence>MSQIDQGLADSCTDLICHTIIRTNTTSKICKTLHNFQYLSMDLYTKGRDDFGQLIQKHLRLILLFDDEDDVICICKIDNVFVTGYLDAGVLEAFQRSCHDFIDHEVKQKLLGARRILSHVRKSWNTKSLLCSRTSGAYLGGQACQVEQTGQPSQMRLGNPGILELWVAYTYGVVLAPDEINATRVQCESKSSLLSCLLQNAHNEGGLIDRVSRLED</sequence>
<proteinExistence type="predicted"/>
<protein>
    <submittedName>
        <fullName evidence="1">Uncharacterized protein</fullName>
    </submittedName>
</protein>
<reference evidence="1 2" key="1">
    <citation type="journal article" date="2018" name="Biotechnol. Adv.">
        <title>Improved genomic resources and new bioinformatic workflow for the carcinogenic parasite Clonorchis sinensis: Biotechnological implications.</title>
        <authorList>
            <person name="Wang D."/>
            <person name="Korhonen P.K."/>
            <person name="Gasser R.B."/>
            <person name="Young N.D."/>
        </authorList>
    </citation>
    <scope>NUCLEOTIDE SEQUENCE [LARGE SCALE GENOMIC DNA]</scope>
    <source>
        <strain evidence="1">Cs-k2</strain>
    </source>
</reference>
<gene>
    <name evidence="1" type="ORF">CSKR_110114</name>
</gene>
<keyword evidence="2" id="KW-1185">Reference proteome</keyword>
<evidence type="ECO:0000313" key="2">
    <source>
        <dbReference type="Proteomes" id="UP000286415"/>
    </source>
</evidence>
<dbReference type="AlphaFoldDB" id="A0A3R7D9C3"/>
<evidence type="ECO:0000313" key="1">
    <source>
        <dbReference type="EMBL" id="KAG5450834.1"/>
    </source>
</evidence>
<dbReference type="InParanoid" id="A0A3R7D9C3"/>
<comment type="caution">
    <text evidence="1">The sequence shown here is derived from an EMBL/GenBank/DDBJ whole genome shotgun (WGS) entry which is preliminary data.</text>
</comment>
<name>A0A3R7D9C3_CLOSI</name>
<accession>A0A3R7D9C3</accession>
<dbReference type="EMBL" id="NIRI02000042">
    <property type="protein sequence ID" value="KAG5450834.1"/>
    <property type="molecule type" value="Genomic_DNA"/>
</dbReference>
<organism evidence="1 2">
    <name type="scientific">Clonorchis sinensis</name>
    <name type="common">Chinese liver fluke</name>
    <dbReference type="NCBI Taxonomy" id="79923"/>
    <lineage>
        <taxon>Eukaryota</taxon>
        <taxon>Metazoa</taxon>
        <taxon>Spiralia</taxon>
        <taxon>Lophotrochozoa</taxon>
        <taxon>Platyhelminthes</taxon>
        <taxon>Trematoda</taxon>
        <taxon>Digenea</taxon>
        <taxon>Opisthorchiida</taxon>
        <taxon>Opisthorchiata</taxon>
        <taxon>Opisthorchiidae</taxon>
        <taxon>Clonorchis</taxon>
    </lineage>
</organism>
<reference evidence="1 2" key="2">
    <citation type="journal article" date="2021" name="Genomics">
        <title>High-quality reference genome for Clonorchis sinensis.</title>
        <authorList>
            <person name="Young N.D."/>
            <person name="Stroehlein A.J."/>
            <person name="Kinkar L."/>
            <person name="Wang T."/>
            <person name="Sohn W.M."/>
            <person name="Chang B.C.H."/>
            <person name="Kaur P."/>
            <person name="Weisz D."/>
            <person name="Dudchenko O."/>
            <person name="Aiden E.L."/>
            <person name="Korhonen P.K."/>
            <person name="Gasser R.B."/>
        </authorList>
    </citation>
    <scope>NUCLEOTIDE SEQUENCE [LARGE SCALE GENOMIC DNA]</scope>
    <source>
        <strain evidence="1">Cs-k2</strain>
    </source>
</reference>